<dbReference type="PANTHER" id="PTHR36837">
    <property type="entry name" value="POLY(3-HYDROXYALKANOATE) POLYMERASE SUBUNIT PHAC"/>
    <property type="match status" value="1"/>
</dbReference>
<protein>
    <submittedName>
        <fullName evidence="6">Polyhydroxyalkanoic acid synthase</fullName>
    </submittedName>
</protein>
<evidence type="ECO:0000256" key="3">
    <source>
        <dbReference type="SAM" id="MobiDB-lite"/>
    </source>
</evidence>
<feature type="domain" description="Poly-beta-hydroxybutyrate polymerase N-terminal" evidence="4">
    <location>
        <begin position="130"/>
        <end position="298"/>
    </location>
</feature>
<dbReference type="InterPro" id="IPR022211">
    <property type="entry name" value="PHBC_N"/>
</dbReference>
<evidence type="ECO:0000256" key="1">
    <source>
        <dbReference type="ARBA" id="ARBA00022679"/>
    </source>
</evidence>
<reference evidence="6 7" key="1">
    <citation type="submission" date="2020-05" db="EMBL/GenBank/DDBJ databases">
        <title>Azospirillum oleiclasticum sp. nov, a nitrogen-fixing and heavy crude oil-emulsifying bacterium isolated from the crude oil of Yumen Oilfield.</title>
        <authorList>
            <person name="Wu D."/>
            <person name="Cai M."/>
            <person name="Zhang X."/>
        </authorList>
    </citation>
    <scope>NUCLEOTIDE SEQUENCE [LARGE SCALE GENOMIC DNA]</scope>
    <source>
        <strain evidence="6 7">ROY-1-1-2</strain>
    </source>
</reference>
<evidence type="ECO:0000256" key="2">
    <source>
        <dbReference type="ARBA" id="ARBA00023315"/>
    </source>
</evidence>
<sequence>MDALSLPEQSPITATAVPPAPPSTPAVSRADRTAPERARSPVYGYSYLPVRGDLIDRLAHAWQSRFTLSVSPAATMLAFADWAVHLANAPGKQAELVDKALRKSMRLLVHMASSGLDPDAPPCITPLPADRRFVDADWRAFPFSLYAQSFLLLQQWVHNATTDIPGIARENARIVPFVTRQMLDVLAPSNHPLTNPEVVRAAYANSGMNFVQGARNCLEDAMRLMTGRRPVGLDAFQVGRNVAVTAGQVVFRNELMELIQYAPATGTVHTEPVLIVPAWIMKYYILDLSPENSLVRFLVESGFTVFIISWRNPGTEFRDVGLDDYRRLGPMAALDAIAAICGGRLVHACGYCLGGTLLAVTAAAMARDDDQRLATVTLLAAQTDFTEAGELMLFINESQVAYLEDAMWDAGYLDIDQMAGAFQMLRSNDLIWSRIVRQYLLGERSPVNDLMAWNADGTRLPYRMHSEYMRHLLLDNDLAEGRYRVDGRPVAVTDIRTPIFAVATERDHVAPWRSVYKIHLLSDTAVSFVLTGGGHNAGIATGRNRPDGIFRRTERDADARYVDPDTWLATTPAEPGSWWTAWADWLARHSTNELPASSILGAPERGYPALCPAPGHYVLEP</sequence>
<dbReference type="InterPro" id="IPR010941">
    <property type="entry name" value="PhaC_N"/>
</dbReference>
<accession>A0ABX2TDM6</accession>
<dbReference type="Gene3D" id="3.40.50.1820">
    <property type="entry name" value="alpha/beta hydrolase"/>
    <property type="match status" value="1"/>
</dbReference>
<dbReference type="Pfam" id="PF07167">
    <property type="entry name" value="PhaC_N"/>
    <property type="match status" value="1"/>
</dbReference>
<evidence type="ECO:0000259" key="5">
    <source>
        <dbReference type="Pfam" id="PF12551"/>
    </source>
</evidence>
<name>A0ABX2TDM6_9PROT</name>
<dbReference type="InterPro" id="IPR029058">
    <property type="entry name" value="AB_hydrolase_fold"/>
</dbReference>
<organism evidence="6 7">
    <name type="scientific">Azospirillum oleiclasticum</name>
    <dbReference type="NCBI Taxonomy" id="2735135"/>
    <lineage>
        <taxon>Bacteria</taxon>
        <taxon>Pseudomonadati</taxon>
        <taxon>Pseudomonadota</taxon>
        <taxon>Alphaproteobacteria</taxon>
        <taxon>Rhodospirillales</taxon>
        <taxon>Azospirillaceae</taxon>
        <taxon>Azospirillum</taxon>
    </lineage>
</organism>
<dbReference type="SUPFAM" id="SSF53474">
    <property type="entry name" value="alpha/beta-Hydrolases"/>
    <property type="match status" value="1"/>
</dbReference>
<dbReference type="PANTHER" id="PTHR36837:SF5">
    <property type="entry name" value="POLY-3-HYDROXYBUTYRATE SYNTHASE"/>
    <property type="match status" value="1"/>
</dbReference>
<evidence type="ECO:0000313" key="6">
    <source>
        <dbReference type="EMBL" id="NYZ22167.1"/>
    </source>
</evidence>
<keyword evidence="1" id="KW-0808">Transferase</keyword>
<dbReference type="EMBL" id="JABFDB010000016">
    <property type="protein sequence ID" value="NYZ22167.1"/>
    <property type="molecule type" value="Genomic_DNA"/>
</dbReference>
<comment type="caution">
    <text evidence="6">The sequence shown here is derived from an EMBL/GenBank/DDBJ whole genome shotgun (WGS) entry which is preliminary data.</text>
</comment>
<keyword evidence="2" id="KW-0012">Acyltransferase</keyword>
<feature type="domain" description="Poly-beta-hydroxybutyrate polymerase N-terminal" evidence="5">
    <location>
        <begin position="55"/>
        <end position="92"/>
    </location>
</feature>
<dbReference type="Proteomes" id="UP000584642">
    <property type="component" value="Unassembled WGS sequence"/>
</dbReference>
<proteinExistence type="predicted"/>
<evidence type="ECO:0000313" key="7">
    <source>
        <dbReference type="Proteomes" id="UP000584642"/>
    </source>
</evidence>
<keyword evidence="7" id="KW-1185">Reference proteome</keyword>
<dbReference type="RefSeq" id="WP_180283946.1">
    <property type="nucleotide sequence ID" value="NZ_JABFFR010000020.1"/>
</dbReference>
<dbReference type="InterPro" id="IPR051321">
    <property type="entry name" value="PHA/PHB_synthase"/>
</dbReference>
<gene>
    <name evidence="6" type="ORF">HND93_20830</name>
</gene>
<evidence type="ECO:0000259" key="4">
    <source>
        <dbReference type="Pfam" id="PF07167"/>
    </source>
</evidence>
<dbReference type="Pfam" id="PF12551">
    <property type="entry name" value="PHBC_N"/>
    <property type="match status" value="1"/>
</dbReference>
<feature type="region of interest" description="Disordered" evidence="3">
    <location>
        <begin position="1"/>
        <end position="35"/>
    </location>
</feature>